<evidence type="ECO:0000256" key="2">
    <source>
        <dbReference type="ARBA" id="ARBA00007639"/>
    </source>
</evidence>
<feature type="signal peptide" evidence="4">
    <location>
        <begin position="1"/>
        <end position="28"/>
    </location>
</feature>
<keyword evidence="3 4" id="KW-0732">Signal</keyword>
<dbReference type="InterPro" id="IPR025997">
    <property type="entry name" value="SBP_2_dom"/>
</dbReference>
<dbReference type="PROSITE" id="PS51318">
    <property type="entry name" value="TAT"/>
    <property type="match status" value="1"/>
</dbReference>
<dbReference type="Proteomes" id="UP001375743">
    <property type="component" value="Unassembled WGS sequence"/>
</dbReference>
<name>A0ABU8XNR2_9PROT</name>
<comment type="caution">
    <text evidence="6">The sequence shown here is derived from an EMBL/GenBank/DDBJ whole genome shotgun (WGS) entry which is preliminary data.</text>
</comment>
<dbReference type="EMBL" id="JBBLZC010000005">
    <property type="protein sequence ID" value="MEK0082837.1"/>
    <property type="molecule type" value="Genomic_DNA"/>
</dbReference>
<protein>
    <submittedName>
        <fullName evidence="6">Sugar ABC transporter substrate-binding protein</fullName>
    </submittedName>
</protein>
<dbReference type="SUPFAM" id="SSF53822">
    <property type="entry name" value="Periplasmic binding protein-like I"/>
    <property type="match status" value="1"/>
</dbReference>
<dbReference type="Pfam" id="PF13407">
    <property type="entry name" value="Peripla_BP_4"/>
    <property type="match status" value="1"/>
</dbReference>
<evidence type="ECO:0000313" key="6">
    <source>
        <dbReference type="EMBL" id="MEK0082837.1"/>
    </source>
</evidence>
<evidence type="ECO:0000259" key="5">
    <source>
        <dbReference type="Pfam" id="PF13407"/>
    </source>
</evidence>
<comment type="similarity">
    <text evidence="2">Belongs to the bacterial solute-binding protein 2 family.</text>
</comment>
<dbReference type="InterPro" id="IPR006311">
    <property type="entry name" value="TAT_signal"/>
</dbReference>
<feature type="domain" description="Periplasmic binding protein" evidence="5">
    <location>
        <begin position="34"/>
        <end position="295"/>
    </location>
</feature>
<dbReference type="RefSeq" id="WP_418158691.1">
    <property type="nucleotide sequence ID" value="NZ_JBBLZC010000005.1"/>
</dbReference>
<gene>
    <name evidence="6" type="ORF">U1T56_06725</name>
</gene>
<evidence type="ECO:0000256" key="1">
    <source>
        <dbReference type="ARBA" id="ARBA00004196"/>
    </source>
</evidence>
<evidence type="ECO:0000256" key="4">
    <source>
        <dbReference type="SAM" id="SignalP"/>
    </source>
</evidence>
<dbReference type="CDD" id="cd01536">
    <property type="entry name" value="PBP1_ABC_sugar_binding-like"/>
    <property type="match status" value="1"/>
</dbReference>
<accession>A0ABU8XNR2</accession>
<proteinExistence type="inferred from homology"/>
<reference evidence="6 7" key="1">
    <citation type="submission" date="2024-01" db="EMBL/GenBank/DDBJ databases">
        <title>Multi-omics insights into the function and evolution of sodium benzoate biodegradation pathways in Benzoatithermus flavus gen. nov., sp. nov. from hot spring.</title>
        <authorList>
            <person name="Hu C.-J."/>
            <person name="Li W.-J."/>
        </authorList>
    </citation>
    <scope>NUCLEOTIDE SEQUENCE [LARGE SCALE GENOMIC DNA]</scope>
    <source>
        <strain evidence="6 7">SYSU G07066</strain>
    </source>
</reference>
<sequence length="351" mass="38358">MTLLRRRALARLLLGVAGMALLAVPAFAQSKGRIVYFIPTLLDEFQTESQKAIESVFKGMGYEVTSLDAQNRADLQLNQLEDAIRTKPDAIIMNAVDFDAIVPGIEKAKAAGIKVLNFDRQIRSTKFDLTSVAGTVEIGRIAANEAVRLLEERHGAPKGKVLQILGDPGDNYTLDIQKGFEEVMRQTAPDVAIVTKAAMQWEATNAGKVFEDQILVNPDIDLVFCHAAHLTVPIVSIMEAKGMKPGQIMMMASNGAPVGLDNIRKGWQQVEVEQPTYAQVYGLAMFTPKIMAGEKLVPGRYKVLGLDAELTEEAWGPNLKIPGAAITKANVDDKRFWGNLHPPTDPVEVVK</sequence>
<evidence type="ECO:0000313" key="7">
    <source>
        <dbReference type="Proteomes" id="UP001375743"/>
    </source>
</evidence>
<dbReference type="PANTHER" id="PTHR46847">
    <property type="entry name" value="D-ALLOSE-BINDING PERIPLASMIC PROTEIN-RELATED"/>
    <property type="match status" value="1"/>
</dbReference>
<organism evidence="6 7">
    <name type="scientific">Benzoatithermus flavus</name>
    <dbReference type="NCBI Taxonomy" id="3108223"/>
    <lineage>
        <taxon>Bacteria</taxon>
        <taxon>Pseudomonadati</taxon>
        <taxon>Pseudomonadota</taxon>
        <taxon>Alphaproteobacteria</taxon>
        <taxon>Geminicoccales</taxon>
        <taxon>Geminicoccaceae</taxon>
        <taxon>Benzoatithermus</taxon>
    </lineage>
</organism>
<dbReference type="Gene3D" id="3.40.50.2300">
    <property type="match status" value="2"/>
</dbReference>
<evidence type="ECO:0000256" key="3">
    <source>
        <dbReference type="ARBA" id="ARBA00022729"/>
    </source>
</evidence>
<dbReference type="InterPro" id="IPR028082">
    <property type="entry name" value="Peripla_BP_I"/>
</dbReference>
<comment type="subcellular location">
    <subcellularLocation>
        <location evidence="1">Cell envelope</location>
    </subcellularLocation>
</comment>
<keyword evidence="7" id="KW-1185">Reference proteome</keyword>
<feature type="chain" id="PRO_5047064099" evidence="4">
    <location>
        <begin position="29"/>
        <end position="351"/>
    </location>
</feature>
<dbReference type="PANTHER" id="PTHR46847:SF1">
    <property type="entry name" value="D-ALLOSE-BINDING PERIPLASMIC PROTEIN-RELATED"/>
    <property type="match status" value="1"/>
</dbReference>